<keyword evidence="8 9" id="KW-0092">Biotin</keyword>
<dbReference type="InterPro" id="IPR011053">
    <property type="entry name" value="Single_hybrid_motif"/>
</dbReference>
<dbReference type="Gene3D" id="2.40.50.100">
    <property type="match status" value="1"/>
</dbReference>
<protein>
    <recommendedName>
        <fullName evidence="3 9">Biotin carboxyl carrier protein of acetyl-CoA carboxylase</fullName>
    </recommendedName>
</protein>
<feature type="domain" description="Lipoyl-binding" evidence="10">
    <location>
        <begin position="83"/>
        <end position="159"/>
    </location>
</feature>
<keyword evidence="4 9" id="KW-0444">Lipid biosynthesis</keyword>
<evidence type="ECO:0000256" key="7">
    <source>
        <dbReference type="ARBA" id="ARBA00023160"/>
    </source>
</evidence>
<evidence type="ECO:0000256" key="3">
    <source>
        <dbReference type="ARBA" id="ARBA00017562"/>
    </source>
</evidence>
<dbReference type="SUPFAM" id="SSF51230">
    <property type="entry name" value="Single hybrid motif"/>
    <property type="match status" value="1"/>
</dbReference>
<organism evidence="11 12">
    <name type="scientific">Fuerstiella marisgermanici</name>
    <dbReference type="NCBI Taxonomy" id="1891926"/>
    <lineage>
        <taxon>Bacteria</taxon>
        <taxon>Pseudomonadati</taxon>
        <taxon>Planctomycetota</taxon>
        <taxon>Planctomycetia</taxon>
        <taxon>Planctomycetales</taxon>
        <taxon>Planctomycetaceae</taxon>
        <taxon>Fuerstiella</taxon>
    </lineage>
</organism>
<evidence type="ECO:0000256" key="5">
    <source>
        <dbReference type="ARBA" id="ARBA00022832"/>
    </source>
</evidence>
<keyword evidence="6 9" id="KW-0443">Lipid metabolism</keyword>
<proteinExistence type="predicted"/>
<comment type="pathway">
    <text evidence="2 9">Lipid metabolism; fatty acid biosynthesis.</text>
</comment>
<dbReference type="InterPro" id="IPR000089">
    <property type="entry name" value="Biotin_lipoyl"/>
</dbReference>
<dbReference type="PROSITE" id="PS50968">
    <property type="entry name" value="BIOTINYL_LIPOYL"/>
    <property type="match status" value="1"/>
</dbReference>
<evidence type="ECO:0000256" key="6">
    <source>
        <dbReference type="ARBA" id="ARBA00023098"/>
    </source>
</evidence>
<sequence>MAKPTEPDEGSFDLDQFRKMLQLMQKFGVTEASLRKGGESWKVRRGPRQVAAPEVAFAPQAAAAAAPAVPQETAPAPAAAPKGITIDAPTVGTFYSSPTPEEPVFVSVGSTVQPDTTVCIIEAMKVFNQIPAEKAGKIVEILVENGDAVEFGQPLFRIEPA</sequence>
<keyword evidence="7 9" id="KW-0275">Fatty acid biosynthesis</keyword>
<dbReference type="PANTHER" id="PTHR45266">
    <property type="entry name" value="OXALOACETATE DECARBOXYLASE ALPHA CHAIN"/>
    <property type="match status" value="1"/>
</dbReference>
<dbReference type="GO" id="GO:0003989">
    <property type="term" value="F:acetyl-CoA carboxylase activity"/>
    <property type="evidence" value="ECO:0007669"/>
    <property type="project" value="InterPro"/>
</dbReference>
<dbReference type="InterPro" id="IPR050709">
    <property type="entry name" value="Biotin_Carboxyl_Carrier/Decarb"/>
</dbReference>
<reference evidence="11 12" key="1">
    <citation type="journal article" date="2016" name="Front. Microbiol.">
        <title>Fuerstia marisgermanicae gen. nov., sp. nov., an Unusual Member of the Phylum Planctomycetes from the German Wadden Sea.</title>
        <authorList>
            <person name="Kohn T."/>
            <person name="Heuer A."/>
            <person name="Jogler M."/>
            <person name="Vollmers J."/>
            <person name="Boedeker C."/>
            <person name="Bunk B."/>
            <person name="Rast P."/>
            <person name="Borchert D."/>
            <person name="Glockner I."/>
            <person name="Freese H.M."/>
            <person name="Klenk H.P."/>
            <person name="Overmann J."/>
            <person name="Kaster A.K."/>
            <person name="Rohde M."/>
            <person name="Wiegand S."/>
            <person name="Jogler C."/>
        </authorList>
    </citation>
    <scope>NUCLEOTIDE SEQUENCE [LARGE SCALE GENOMIC DNA]</scope>
    <source>
        <strain evidence="11 12">NH11</strain>
    </source>
</reference>
<evidence type="ECO:0000256" key="1">
    <source>
        <dbReference type="ARBA" id="ARBA00003761"/>
    </source>
</evidence>
<dbReference type="NCBIfam" id="TIGR00531">
    <property type="entry name" value="BCCP"/>
    <property type="match status" value="1"/>
</dbReference>
<evidence type="ECO:0000259" key="10">
    <source>
        <dbReference type="PROSITE" id="PS50968"/>
    </source>
</evidence>
<dbReference type="InterPro" id="IPR001249">
    <property type="entry name" value="AcCoA_biotinCC"/>
</dbReference>
<dbReference type="GO" id="GO:0006633">
    <property type="term" value="P:fatty acid biosynthetic process"/>
    <property type="evidence" value="ECO:0007669"/>
    <property type="project" value="UniProtKB-UniPathway"/>
</dbReference>
<dbReference type="GO" id="GO:0009317">
    <property type="term" value="C:acetyl-CoA carboxylase complex"/>
    <property type="evidence" value="ECO:0007669"/>
    <property type="project" value="InterPro"/>
</dbReference>
<dbReference type="RefSeq" id="WP_077025550.1">
    <property type="nucleotide sequence ID" value="NZ_CP017641.1"/>
</dbReference>
<name>A0A1P8WJH8_9PLAN</name>
<dbReference type="PRINTS" id="PR01071">
    <property type="entry name" value="ACOABIOTINCC"/>
</dbReference>
<keyword evidence="12" id="KW-1185">Reference proteome</keyword>
<accession>A0A1P8WJH8</accession>
<evidence type="ECO:0000256" key="2">
    <source>
        <dbReference type="ARBA" id="ARBA00005194"/>
    </source>
</evidence>
<dbReference type="CDD" id="cd06850">
    <property type="entry name" value="biotinyl_domain"/>
    <property type="match status" value="1"/>
</dbReference>
<dbReference type="Pfam" id="PF00364">
    <property type="entry name" value="Biotin_lipoyl"/>
    <property type="match status" value="1"/>
</dbReference>
<evidence type="ECO:0000256" key="8">
    <source>
        <dbReference type="ARBA" id="ARBA00023267"/>
    </source>
</evidence>
<gene>
    <name evidence="11" type="primary">accB_2</name>
    <name evidence="11" type="ORF">Fuma_03827</name>
</gene>
<dbReference type="PROSITE" id="PS00188">
    <property type="entry name" value="BIOTIN"/>
    <property type="match status" value="1"/>
</dbReference>
<dbReference type="UniPathway" id="UPA00094"/>
<comment type="function">
    <text evidence="1 9">This protein is a component of the acetyl coenzyme A carboxylase complex; first, biotin carboxylase catalyzes the carboxylation of the carrier protein and then the transcarboxylase transfers the carboxyl group to form malonyl-CoA.</text>
</comment>
<dbReference type="KEGG" id="fmr:Fuma_03827"/>
<dbReference type="PANTHER" id="PTHR45266:SF3">
    <property type="entry name" value="OXALOACETATE DECARBOXYLASE ALPHA CHAIN"/>
    <property type="match status" value="1"/>
</dbReference>
<evidence type="ECO:0000256" key="9">
    <source>
        <dbReference type="RuleBase" id="RU364072"/>
    </source>
</evidence>
<evidence type="ECO:0000256" key="4">
    <source>
        <dbReference type="ARBA" id="ARBA00022516"/>
    </source>
</evidence>
<dbReference type="NCBIfam" id="NF005457">
    <property type="entry name" value="PRK07051.1"/>
    <property type="match status" value="1"/>
</dbReference>
<evidence type="ECO:0000313" key="11">
    <source>
        <dbReference type="EMBL" id="APZ94203.1"/>
    </source>
</evidence>
<dbReference type="InterPro" id="IPR001882">
    <property type="entry name" value="Biotin_BS"/>
</dbReference>
<keyword evidence="5 9" id="KW-0276">Fatty acid metabolism</keyword>
<dbReference type="Proteomes" id="UP000187735">
    <property type="component" value="Chromosome"/>
</dbReference>
<dbReference type="EMBL" id="CP017641">
    <property type="protein sequence ID" value="APZ94203.1"/>
    <property type="molecule type" value="Genomic_DNA"/>
</dbReference>
<dbReference type="OrthoDB" id="9811735at2"/>
<evidence type="ECO:0000313" key="12">
    <source>
        <dbReference type="Proteomes" id="UP000187735"/>
    </source>
</evidence>
<dbReference type="AlphaFoldDB" id="A0A1P8WJH8"/>
<dbReference type="STRING" id="1891926.Fuma_03827"/>